<keyword evidence="1" id="KW-0489">Methyltransferase</keyword>
<dbReference type="HOGENOM" id="CLU_3297399_0_0_9"/>
<keyword evidence="1" id="KW-0808">Transferase</keyword>
<name>F2CGT5_STRSA</name>
<reference evidence="1 2" key="1">
    <citation type="submission" date="2011-02" db="EMBL/GenBank/DDBJ databases">
        <authorList>
            <person name="Muzny D."/>
            <person name="Qin X."/>
            <person name="Deng J."/>
            <person name="Jiang H."/>
            <person name="Liu Y."/>
            <person name="Qu J."/>
            <person name="Song X.-Z."/>
            <person name="Zhang L."/>
            <person name="Thornton R."/>
            <person name="Coyle M."/>
            <person name="Francisco L."/>
            <person name="Jackson L."/>
            <person name="Javaid M."/>
            <person name="Korchina V."/>
            <person name="Kovar C."/>
            <person name="Mata R."/>
            <person name="Mathew T."/>
            <person name="Ngo R."/>
            <person name="Nguyen L."/>
            <person name="Nguyen N."/>
            <person name="Okwuonu G."/>
            <person name="Ongeri F."/>
            <person name="Pham C."/>
            <person name="Simmons D."/>
            <person name="Wilczek-Boney K."/>
            <person name="Hale W."/>
            <person name="Jakkamsetti A."/>
            <person name="Pham P."/>
            <person name="Ruth R."/>
            <person name="San Lucas F."/>
            <person name="Warren J."/>
            <person name="Zhang J."/>
            <person name="Zhao Z."/>
            <person name="Zhou C."/>
            <person name="Zhu D."/>
            <person name="Lee S."/>
            <person name="Bess C."/>
            <person name="Blankenburg K."/>
            <person name="Forbes L."/>
            <person name="Fu Q."/>
            <person name="Gubbala S."/>
            <person name="Hirani K."/>
            <person name="Jayaseelan J.C."/>
            <person name="Lara F."/>
            <person name="Munidasa M."/>
            <person name="Palculict T."/>
            <person name="Patil S."/>
            <person name="Pu L.-L."/>
            <person name="Saada N."/>
            <person name="Tang L."/>
            <person name="Weissenberger G."/>
            <person name="Zhu Y."/>
            <person name="Hemphill L."/>
            <person name="Shang Y."/>
            <person name="Youmans B."/>
            <person name="Ayvaz T."/>
            <person name="Ross M."/>
            <person name="Santibanez J."/>
            <person name="Aqrawi P."/>
            <person name="Gross S."/>
            <person name="Joshi V."/>
            <person name="Fowler G."/>
            <person name="Nazareth L."/>
            <person name="Reid J."/>
            <person name="Worley K."/>
            <person name="Petrosino J."/>
            <person name="Highlander S."/>
            <person name="Gibbs R."/>
        </authorList>
    </citation>
    <scope>NUCLEOTIDE SEQUENCE [LARGE SCALE GENOMIC DNA]</scope>
    <source>
        <strain evidence="1 2">SK408</strain>
    </source>
</reference>
<evidence type="ECO:0000313" key="2">
    <source>
        <dbReference type="Proteomes" id="UP000004826"/>
    </source>
</evidence>
<proteinExistence type="predicted"/>
<gene>
    <name evidence="1" type="ORF">HMPREF9391_2080</name>
</gene>
<organism evidence="1 2">
    <name type="scientific">Streptococcus sanguinis SK408</name>
    <dbReference type="NCBI Taxonomy" id="888818"/>
    <lineage>
        <taxon>Bacteria</taxon>
        <taxon>Bacillati</taxon>
        <taxon>Bacillota</taxon>
        <taxon>Bacilli</taxon>
        <taxon>Lactobacillales</taxon>
        <taxon>Streptococcaceae</taxon>
        <taxon>Streptococcus</taxon>
    </lineage>
</organism>
<protein>
    <submittedName>
        <fullName evidence="1">Type 11 methyltransferase</fullName>
    </submittedName>
</protein>
<sequence>MNLRAMDAVFPIREKSVNLIESFSELSPKDAKELRYIDAVRTDLK</sequence>
<evidence type="ECO:0000313" key="1">
    <source>
        <dbReference type="EMBL" id="EGF17960.1"/>
    </source>
</evidence>
<accession>F2CGT5</accession>
<comment type="caution">
    <text evidence="1">The sequence shown here is derived from an EMBL/GenBank/DDBJ whole genome shotgun (WGS) entry which is preliminary data.</text>
</comment>
<dbReference type="GO" id="GO:0008168">
    <property type="term" value="F:methyltransferase activity"/>
    <property type="evidence" value="ECO:0007669"/>
    <property type="project" value="UniProtKB-KW"/>
</dbReference>
<dbReference type="AlphaFoldDB" id="F2CGT5"/>
<dbReference type="Proteomes" id="UP000004826">
    <property type="component" value="Unassembled WGS sequence"/>
</dbReference>
<dbReference type="EMBL" id="AFBE01000011">
    <property type="protein sequence ID" value="EGF17960.1"/>
    <property type="molecule type" value="Genomic_DNA"/>
</dbReference>
<dbReference type="GO" id="GO:0032259">
    <property type="term" value="P:methylation"/>
    <property type="evidence" value="ECO:0007669"/>
    <property type="project" value="UniProtKB-KW"/>
</dbReference>